<feature type="domain" description="L-asparaginase N-terminal" evidence="2">
    <location>
        <begin position="11"/>
        <end position="174"/>
    </location>
</feature>
<dbReference type="OrthoDB" id="542841at2759"/>
<dbReference type="KEGG" id="tmn:UCRPA7_2126"/>
<evidence type="ECO:0000259" key="2">
    <source>
        <dbReference type="Pfam" id="PF00710"/>
    </source>
</evidence>
<dbReference type="GeneID" id="19322345"/>
<reference evidence="5" key="1">
    <citation type="journal article" date="2013" name="Genome Announc.">
        <title>Draft genome sequence of the ascomycete Phaeoacremonium aleophilum strain UCR-PA7, a causal agent of the esca disease complex in grapevines.</title>
        <authorList>
            <person name="Blanco-Ulate B."/>
            <person name="Rolshausen P."/>
            <person name="Cantu D."/>
        </authorList>
    </citation>
    <scope>NUCLEOTIDE SEQUENCE [LARGE SCALE GENOMIC DNA]</scope>
    <source>
        <strain evidence="5">UCR-PA7</strain>
    </source>
</reference>
<dbReference type="eggNOG" id="KOG0503">
    <property type="taxonomic scope" value="Eukaryota"/>
</dbReference>
<dbReference type="InterPro" id="IPR006034">
    <property type="entry name" value="Asparaginase/glutaminase-like"/>
</dbReference>
<accession>R8BSP5</accession>
<gene>
    <name evidence="4" type="ORF">UCRPA7_2126</name>
</gene>
<protein>
    <recommendedName>
        <fullName evidence="1">asparaginase</fullName>
        <ecNumber evidence="1">3.5.1.1</ecNumber>
    </recommendedName>
</protein>
<dbReference type="PROSITE" id="PS51732">
    <property type="entry name" value="ASN_GLN_ASE_3"/>
    <property type="match status" value="1"/>
</dbReference>
<evidence type="ECO:0000259" key="3">
    <source>
        <dbReference type="Pfam" id="PF17763"/>
    </source>
</evidence>
<dbReference type="RefSeq" id="XP_007912892.1">
    <property type="nucleotide sequence ID" value="XM_007914701.1"/>
</dbReference>
<evidence type="ECO:0000256" key="1">
    <source>
        <dbReference type="ARBA" id="ARBA00012920"/>
    </source>
</evidence>
<dbReference type="HOGENOM" id="CLU_019134_1_1_1"/>
<dbReference type="EC" id="3.5.1.1" evidence="1"/>
<dbReference type="PIRSF" id="PIRSF500176">
    <property type="entry name" value="L_ASNase"/>
    <property type="match status" value="1"/>
</dbReference>
<proteinExistence type="predicted"/>
<evidence type="ECO:0000313" key="4">
    <source>
        <dbReference type="EMBL" id="EOO02351.1"/>
    </source>
</evidence>
<dbReference type="InterPro" id="IPR040919">
    <property type="entry name" value="Asparaginase_C"/>
</dbReference>
<dbReference type="InterPro" id="IPR037152">
    <property type="entry name" value="L-asparaginase_N_sf"/>
</dbReference>
<dbReference type="InterPro" id="IPR027474">
    <property type="entry name" value="L-asparaginase_N"/>
</dbReference>
<feature type="domain" description="Asparaginase/glutaminase C-terminal" evidence="3">
    <location>
        <begin position="197"/>
        <end position="302"/>
    </location>
</feature>
<dbReference type="PANTHER" id="PTHR11707:SF28">
    <property type="entry name" value="60 KDA LYSOPHOSPHOLIPASE"/>
    <property type="match status" value="1"/>
</dbReference>
<dbReference type="Gene3D" id="3.40.50.1170">
    <property type="entry name" value="L-asparaginase, N-terminal domain"/>
    <property type="match status" value="1"/>
</dbReference>
<keyword evidence="5" id="KW-1185">Reference proteome</keyword>
<dbReference type="InterPro" id="IPR027473">
    <property type="entry name" value="L-asparaginase_C"/>
</dbReference>
<evidence type="ECO:0000313" key="5">
    <source>
        <dbReference type="Proteomes" id="UP000014074"/>
    </source>
</evidence>
<dbReference type="Pfam" id="PF17763">
    <property type="entry name" value="Asparaginase_C"/>
    <property type="match status" value="1"/>
</dbReference>
<dbReference type="Gene3D" id="3.40.50.40">
    <property type="match status" value="1"/>
</dbReference>
<dbReference type="GO" id="GO:0009066">
    <property type="term" value="P:aspartate family amino acid metabolic process"/>
    <property type="evidence" value="ECO:0007669"/>
    <property type="project" value="UniProtKB-ARBA"/>
</dbReference>
<sequence length="323" mass="34441">MDINRFHVAKSSELIGNVSEVLSVAQLAVVKFPASGGSSGLNSSLFLNISQYANRQLCSEGSDIAGAIMFHGTNTLEETAFGVDLTLNCSKPFIATGAMRPDTYVSPDGRSNFFQAVAAAVSPASRDRGGLIVFNDRITSIFYSTKTNANTPDTFKALEQGNLGAFLGGQPYYFFDPAYPTARPYFDVRNTTELPSVIILYGHQGFDASLMYAAVANGAKGLVILGPGAAQLSPSAKAAATDLFSKGIPTVSVPRPVTGSGMPDIYPGPVFYASYLGAEQARIVLQLAINAGYTLDQTRDLFEDPLRNAIYAPKINQGFYYTS</sequence>
<dbReference type="Pfam" id="PF00710">
    <property type="entry name" value="Asparaginase"/>
    <property type="match status" value="1"/>
</dbReference>
<name>R8BSP5_PHAM7</name>
<dbReference type="PIRSF" id="PIRSF001220">
    <property type="entry name" value="L-ASNase_gatD"/>
    <property type="match status" value="1"/>
</dbReference>
<dbReference type="PANTHER" id="PTHR11707">
    <property type="entry name" value="L-ASPARAGINASE"/>
    <property type="match status" value="1"/>
</dbReference>
<dbReference type="InterPro" id="IPR036152">
    <property type="entry name" value="Asp/glu_Ase-like_sf"/>
</dbReference>
<organism evidence="4 5">
    <name type="scientific">Phaeoacremonium minimum (strain UCR-PA7)</name>
    <name type="common">Esca disease fungus</name>
    <name type="synonym">Togninia minima</name>
    <dbReference type="NCBI Taxonomy" id="1286976"/>
    <lineage>
        <taxon>Eukaryota</taxon>
        <taxon>Fungi</taxon>
        <taxon>Dikarya</taxon>
        <taxon>Ascomycota</taxon>
        <taxon>Pezizomycotina</taxon>
        <taxon>Sordariomycetes</taxon>
        <taxon>Sordariomycetidae</taxon>
        <taxon>Togniniales</taxon>
        <taxon>Togniniaceae</taxon>
        <taxon>Phaeoacremonium</taxon>
    </lineage>
</organism>
<dbReference type="SUPFAM" id="SSF53774">
    <property type="entry name" value="Glutaminase/Asparaginase"/>
    <property type="match status" value="1"/>
</dbReference>
<dbReference type="Proteomes" id="UP000014074">
    <property type="component" value="Unassembled WGS sequence"/>
</dbReference>
<dbReference type="SMART" id="SM00870">
    <property type="entry name" value="Asparaginase"/>
    <property type="match status" value="1"/>
</dbReference>
<dbReference type="AlphaFoldDB" id="R8BSP5"/>
<dbReference type="EMBL" id="KB932922">
    <property type="protein sequence ID" value="EOO02351.1"/>
    <property type="molecule type" value="Genomic_DNA"/>
</dbReference>
<dbReference type="GO" id="GO:0004067">
    <property type="term" value="F:asparaginase activity"/>
    <property type="evidence" value="ECO:0007669"/>
    <property type="project" value="UniProtKB-UniRule"/>
</dbReference>